<evidence type="ECO:0000256" key="4">
    <source>
        <dbReference type="PIRSR" id="PIRSR001112-1"/>
    </source>
</evidence>
<comment type="caution">
    <text evidence="6">The sequence shown here is derived from an EMBL/GenBank/DDBJ whole genome shotgun (WGS) entry which is preliminary data.</text>
</comment>
<dbReference type="OrthoDB" id="9780765at2"/>
<dbReference type="GO" id="GO:0097176">
    <property type="term" value="P:epoxide metabolic process"/>
    <property type="evidence" value="ECO:0007669"/>
    <property type="project" value="TreeGrafter"/>
</dbReference>
<dbReference type="AlphaFoldDB" id="A0A2P8FL16"/>
<keyword evidence="2" id="KW-0058">Aromatic hydrocarbons catabolism</keyword>
<dbReference type="InterPro" id="IPR029058">
    <property type="entry name" value="AB_hydrolase_fold"/>
</dbReference>
<dbReference type="RefSeq" id="WP_106605925.1">
    <property type="nucleotide sequence ID" value="NZ_PYGK01000022.1"/>
</dbReference>
<dbReference type="Pfam" id="PF06441">
    <property type="entry name" value="EHN"/>
    <property type="match status" value="1"/>
</dbReference>
<dbReference type="Gene3D" id="3.40.50.1820">
    <property type="entry name" value="alpha/beta hydrolase"/>
    <property type="match status" value="1"/>
</dbReference>
<dbReference type="Proteomes" id="UP000240978">
    <property type="component" value="Unassembled WGS sequence"/>
</dbReference>
<evidence type="ECO:0000256" key="2">
    <source>
        <dbReference type="ARBA" id="ARBA00022797"/>
    </source>
</evidence>
<keyword evidence="7" id="KW-1185">Reference proteome</keyword>
<feature type="domain" description="Epoxide hydrolase N-terminal" evidence="5">
    <location>
        <begin position="1"/>
        <end position="106"/>
    </location>
</feature>
<organism evidence="6 7">
    <name type="scientific">Chitinophaga ginsengisoli</name>
    <dbReference type="NCBI Taxonomy" id="363837"/>
    <lineage>
        <taxon>Bacteria</taxon>
        <taxon>Pseudomonadati</taxon>
        <taxon>Bacteroidota</taxon>
        <taxon>Chitinophagia</taxon>
        <taxon>Chitinophagales</taxon>
        <taxon>Chitinophagaceae</taxon>
        <taxon>Chitinophaga</taxon>
    </lineage>
</organism>
<proteinExistence type="inferred from homology"/>
<dbReference type="PANTHER" id="PTHR21661">
    <property type="entry name" value="EPOXIDE HYDROLASE 1-RELATED"/>
    <property type="match status" value="1"/>
</dbReference>
<evidence type="ECO:0000259" key="5">
    <source>
        <dbReference type="Pfam" id="PF06441"/>
    </source>
</evidence>
<dbReference type="PIRSF" id="PIRSF001112">
    <property type="entry name" value="Epoxide_hydrolase"/>
    <property type="match status" value="1"/>
</dbReference>
<feature type="active site" description="Nucleophile" evidence="4">
    <location>
        <position position="173"/>
    </location>
</feature>
<sequence length="377" mass="42826">MTPFKIEVPQEVLNDLSVRLQQTRWTDEPENAGWNYGTNPTYLRELVDHWQHKYDWRTQETYLNKFPQFKSEIDGITVHFIYVKGKSKNAKPLILTHGWPDSFYRFHKVIPMLTDPESHGGNAEEAFDIVIPSIPGFGFSDKVPQNSDQTARLWAKLMTEVLGYQTFLAAGGDVGSTISKSLANQYPSQVSAIHITDVGYPNGQEDWSTMSAPEQEFGRFIQQWFFAEGAFNLIQTTKPQTLGYGLNDSPVGLASWIIEKFHGWSGKPENLDDYYSKDELITNIMIYWITQTINTSICMYAEEGRAAWSVGLKSAMKVEVPTGVSLFPGEAPFPIEWVNRKVNVQRFNVIEKGSHFAALSAPALYAKELRDFFHSKS</sequence>
<dbReference type="InterPro" id="IPR010497">
    <property type="entry name" value="Epoxide_hydro_N"/>
</dbReference>
<feature type="active site" description="Proton acceptor" evidence="4">
    <location>
        <position position="355"/>
    </location>
</feature>
<dbReference type="PRINTS" id="PR00412">
    <property type="entry name" value="EPOXHYDRLASE"/>
</dbReference>
<dbReference type="GO" id="GO:0004301">
    <property type="term" value="F:epoxide hydrolase activity"/>
    <property type="evidence" value="ECO:0007669"/>
    <property type="project" value="TreeGrafter"/>
</dbReference>
<dbReference type="EMBL" id="PYGK01000022">
    <property type="protein sequence ID" value="PSL22392.1"/>
    <property type="molecule type" value="Genomic_DNA"/>
</dbReference>
<gene>
    <name evidence="6" type="ORF">CLV42_12218</name>
</gene>
<feature type="active site" description="Proton donor" evidence="4">
    <location>
        <position position="300"/>
    </location>
</feature>
<keyword evidence="3" id="KW-0378">Hydrolase</keyword>
<name>A0A2P8FL16_9BACT</name>
<comment type="similarity">
    <text evidence="1">Belongs to the peptidase S33 family.</text>
</comment>
<dbReference type="SUPFAM" id="SSF53474">
    <property type="entry name" value="alpha/beta-Hydrolases"/>
    <property type="match status" value="1"/>
</dbReference>
<protein>
    <submittedName>
        <fullName evidence="6">Pimeloyl-ACP methyl ester carboxylesterase</fullName>
    </submittedName>
</protein>
<accession>A0A2P8FL16</accession>
<reference evidence="6 7" key="1">
    <citation type="submission" date="2018-03" db="EMBL/GenBank/DDBJ databases">
        <title>Genomic Encyclopedia of Archaeal and Bacterial Type Strains, Phase II (KMG-II): from individual species to whole genera.</title>
        <authorList>
            <person name="Goeker M."/>
        </authorList>
    </citation>
    <scope>NUCLEOTIDE SEQUENCE [LARGE SCALE GENOMIC DNA]</scope>
    <source>
        <strain evidence="6 7">DSM 18107</strain>
    </source>
</reference>
<evidence type="ECO:0000256" key="1">
    <source>
        <dbReference type="ARBA" id="ARBA00010088"/>
    </source>
</evidence>
<evidence type="ECO:0000313" key="7">
    <source>
        <dbReference type="Proteomes" id="UP000240978"/>
    </source>
</evidence>
<dbReference type="InterPro" id="IPR000639">
    <property type="entry name" value="Epox_hydrolase-like"/>
</dbReference>
<evidence type="ECO:0000313" key="6">
    <source>
        <dbReference type="EMBL" id="PSL22392.1"/>
    </source>
</evidence>
<dbReference type="PANTHER" id="PTHR21661:SF35">
    <property type="entry name" value="EPOXIDE HYDROLASE"/>
    <property type="match status" value="1"/>
</dbReference>
<dbReference type="InterPro" id="IPR016292">
    <property type="entry name" value="Epoxide_hydrolase"/>
</dbReference>
<evidence type="ECO:0000256" key="3">
    <source>
        <dbReference type="ARBA" id="ARBA00022801"/>
    </source>
</evidence>